<feature type="region of interest" description="Disordered" evidence="1">
    <location>
        <begin position="49"/>
        <end position="72"/>
    </location>
</feature>
<organism evidence="2">
    <name type="scientific">uncultured bacterium contig00266</name>
    <dbReference type="NCBI Taxonomy" id="1181616"/>
    <lineage>
        <taxon>Bacteria</taxon>
        <taxon>environmental samples</taxon>
    </lineage>
</organism>
<proteinExistence type="predicted"/>
<evidence type="ECO:0000256" key="1">
    <source>
        <dbReference type="SAM" id="MobiDB-lite"/>
    </source>
</evidence>
<accession>A0A806K1S0</accession>
<dbReference type="EMBL" id="JQ844258">
    <property type="protein sequence ID" value="AGS53886.1"/>
    <property type="molecule type" value="Genomic_DNA"/>
</dbReference>
<name>A0A806K1S0_9BACT</name>
<protein>
    <submittedName>
        <fullName evidence="2">Uncharacterized protein</fullName>
    </submittedName>
</protein>
<sequence length="72" mass="8145">MFSERTRNFEGIVWSTLIGVSSDELLTDADELLERLEEDAATEELLERLEDETATEELLERLEDEPAGQGTS</sequence>
<feature type="compositionally biased region" description="Acidic residues" evidence="1">
    <location>
        <begin position="49"/>
        <end position="66"/>
    </location>
</feature>
<dbReference type="AlphaFoldDB" id="A0A806K1S0"/>
<reference evidence="2" key="1">
    <citation type="submission" date="2012-03" db="EMBL/GenBank/DDBJ databases">
        <title>Functional metagenomics reveals considerable lignocellulase gene clusters in the gut microbiome of a wood-feeding higher termite.</title>
        <authorList>
            <person name="Liu N."/>
        </authorList>
    </citation>
    <scope>NUCLEOTIDE SEQUENCE</scope>
</reference>
<evidence type="ECO:0000313" key="2">
    <source>
        <dbReference type="EMBL" id="AGS53886.1"/>
    </source>
</evidence>